<evidence type="ECO:0000313" key="2">
    <source>
        <dbReference type="EMBL" id="KHN15443.1"/>
    </source>
</evidence>
<evidence type="ECO:0000259" key="1">
    <source>
        <dbReference type="Pfam" id="PF03732"/>
    </source>
</evidence>
<gene>
    <name evidence="2" type="ORF">glysoja_036311</name>
</gene>
<feature type="non-terminal residue" evidence="2">
    <location>
        <position position="1"/>
    </location>
</feature>
<name>A0A0B2Q5V2_GLYSO</name>
<protein>
    <recommendedName>
        <fullName evidence="1">Retrotransposon gag domain-containing protein</fullName>
    </recommendedName>
</protein>
<feature type="non-terminal residue" evidence="2">
    <location>
        <position position="85"/>
    </location>
</feature>
<dbReference type="PANTHER" id="PTHR37610:SF97">
    <property type="entry name" value="RETROTRANSPOSON GAG DOMAIN-CONTAINING PROTEIN"/>
    <property type="match status" value="1"/>
</dbReference>
<dbReference type="InterPro" id="IPR005162">
    <property type="entry name" value="Retrotrans_gag_dom"/>
</dbReference>
<organism evidence="2">
    <name type="scientific">Glycine soja</name>
    <name type="common">Wild soybean</name>
    <dbReference type="NCBI Taxonomy" id="3848"/>
    <lineage>
        <taxon>Eukaryota</taxon>
        <taxon>Viridiplantae</taxon>
        <taxon>Streptophyta</taxon>
        <taxon>Embryophyta</taxon>
        <taxon>Tracheophyta</taxon>
        <taxon>Spermatophyta</taxon>
        <taxon>Magnoliopsida</taxon>
        <taxon>eudicotyledons</taxon>
        <taxon>Gunneridae</taxon>
        <taxon>Pentapetalae</taxon>
        <taxon>rosids</taxon>
        <taxon>fabids</taxon>
        <taxon>Fabales</taxon>
        <taxon>Fabaceae</taxon>
        <taxon>Papilionoideae</taxon>
        <taxon>50 kb inversion clade</taxon>
        <taxon>NPAAA clade</taxon>
        <taxon>indigoferoid/millettioid clade</taxon>
        <taxon>Phaseoleae</taxon>
        <taxon>Glycine</taxon>
        <taxon>Glycine subgen. Soja</taxon>
    </lineage>
</organism>
<reference evidence="2" key="1">
    <citation type="submission" date="2014-07" db="EMBL/GenBank/DDBJ databases">
        <title>Identification of a novel salt tolerance gene in wild soybean by whole-genome sequencing.</title>
        <authorList>
            <person name="Lam H.-M."/>
            <person name="Qi X."/>
            <person name="Li M.-W."/>
            <person name="Liu X."/>
            <person name="Xie M."/>
            <person name="Ni M."/>
            <person name="Xu X."/>
        </authorList>
    </citation>
    <scope>NUCLEOTIDE SEQUENCE [LARGE SCALE GENOMIC DNA]</scope>
    <source>
        <tissue evidence="2">Root</tissue>
    </source>
</reference>
<dbReference type="Pfam" id="PF03732">
    <property type="entry name" value="Retrotrans_gag"/>
    <property type="match status" value="1"/>
</dbReference>
<dbReference type="Proteomes" id="UP000053555">
    <property type="component" value="Unassembled WGS sequence"/>
</dbReference>
<dbReference type="AlphaFoldDB" id="A0A0B2Q5V2"/>
<feature type="domain" description="Retrotransposon gag" evidence="1">
    <location>
        <begin position="4"/>
        <end position="76"/>
    </location>
</feature>
<dbReference type="EMBL" id="KN660981">
    <property type="protein sequence ID" value="KHN15443.1"/>
    <property type="molecule type" value="Genomic_DNA"/>
</dbReference>
<proteinExistence type="predicted"/>
<accession>A0A0B2Q5V2</accession>
<dbReference type="PANTHER" id="PTHR37610">
    <property type="entry name" value="CCHC-TYPE DOMAIN-CONTAINING PROTEIN"/>
    <property type="match status" value="1"/>
</dbReference>
<sequence>IVSSWLLNSVSKEIVASVIYSVSTAAIWQDLHVRFQQRNGLRVFQLKKEMLNCTQGSSSISSYYNKFKAMWEQLGEYRPVHHCNC</sequence>